<evidence type="ECO:0000313" key="2">
    <source>
        <dbReference type="Proteomes" id="UP000467700"/>
    </source>
</evidence>
<protein>
    <submittedName>
        <fullName evidence="1">Uncharacterized protein</fullName>
    </submittedName>
</protein>
<reference evidence="1 2" key="1">
    <citation type="submission" date="2020-01" db="EMBL/GenBank/DDBJ databases">
        <authorList>
            <person name="Gupta K D."/>
        </authorList>
    </citation>
    <scope>NUCLEOTIDE SEQUENCE [LARGE SCALE GENOMIC DNA]</scope>
</reference>
<dbReference type="Proteomes" id="UP000467700">
    <property type="component" value="Unassembled WGS sequence"/>
</dbReference>
<proteinExistence type="predicted"/>
<dbReference type="OrthoDB" id="2745898at2759"/>
<comment type="caution">
    <text evidence="1">The sequence shown here is derived from an EMBL/GenBank/DDBJ whole genome shotgun (WGS) entry which is preliminary data.</text>
</comment>
<name>A0A8S0XHT5_CYCAE</name>
<gene>
    <name evidence="1" type="ORF">AAE3_LOCUS5214</name>
</gene>
<dbReference type="AlphaFoldDB" id="A0A8S0XHT5"/>
<organism evidence="1 2">
    <name type="scientific">Cyclocybe aegerita</name>
    <name type="common">Black poplar mushroom</name>
    <name type="synonym">Agrocybe aegerita</name>
    <dbReference type="NCBI Taxonomy" id="1973307"/>
    <lineage>
        <taxon>Eukaryota</taxon>
        <taxon>Fungi</taxon>
        <taxon>Dikarya</taxon>
        <taxon>Basidiomycota</taxon>
        <taxon>Agaricomycotina</taxon>
        <taxon>Agaricomycetes</taxon>
        <taxon>Agaricomycetidae</taxon>
        <taxon>Agaricales</taxon>
        <taxon>Agaricineae</taxon>
        <taxon>Bolbitiaceae</taxon>
        <taxon>Cyclocybe</taxon>
    </lineage>
</organism>
<evidence type="ECO:0000313" key="1">
    <source>
        <dbReference type="EMBL" id="CAA7262869.1"/>
    </source>
</evidence>
<keyword evidence="2" id="KW-1185">Reference proteome</keyword>
<accession>A0A8S0XHT5</accession>
<sequence length="446" mass="51070">MKNISPANFRAPQEVVDRIVDDCYEPKEQQESIQIMSNISLVCRAFRRRAQKYIFSRVEFDASPAKIFALAGLLEIIQQTPEIGASISEIHLVLDDHDRPWFATHRKFIQVMALTNVKSLRLSSDSGLPEPPIHETAALETKFWKPYIAPSLTSLTLTRIFDFPVGLLSQCTNLSDLTFSMVGLYRGKQRTKNIPPHPFPQIRKLKYELQDTALDFLLQEQTPDGRQYLDFSRLRSLHVEVSSVEKIKSTRELIEISGGYLEELHINEVDWSEGHEYFSLQNLLDLRRAVALQQLKVDVVFAGPTRGEDSLLALSSILQTIPHDNHMRRLFINCYIGYDGWATLESCFNAKWSALDADLLHLSNSKSLHVDLFLIYQPDEETLDEHRGEERMTEKLRELYDPLLDKLAPDISPYKTSRSPLSGCVISKDSVPISKVFYSYHPGLLY</sequence>
<dbReference type="EMBL" id="CACVBS010000037">
    <property type="protein sequence ID" value="CAA7262869.1"/>
    <property type="molecule type" value="Genomic_DNA"/>
</dbReference>